<dbReference type="PANTHER" id="PTHR42714">
    <property type="entry name" value="TRNA MODIFICATION GTPASE GTPBP3"/>
    <property type="match status" value="1"/>
</dbReference>
<dbReference type="InterPro" id="IPR006073">
    <property type="entry name" value="GTP-bd"/>
</dbReference>
<comment type="caution">
    <text evidence="2">The sequence shown here is derived from an EMBL/GenBank/DDBJ whole genome shotgun (WGS) entry which is preliminary data.</text>
</comment>
<dbReference type="SUPFAM" id="SSF52540">
    <property type="entry name" value="P-loop containing nucleoside triphosphate hydrolases"/>
    <property type="match status" value="1"/>
</dbReference>
<evidence type="ECO:0000259" key="1">
    <source>
        <dbReference type="Pfam" id="PF01926"/>
    </source>
</evidence>
<organism evidence="2 3">
    <name type="scientific">[Phormidium ambiguum] IAM M-71</name>
    <dbReference type="NCBI Taxonomy" id="454136"/>
    <lineage>
        <taxon>Bacteria</taxon>
        <taxon>Bacillati</taxon>
        <taxon>Cyanobacteriota</taxon>
        <taxon>Cyanophyceae</taxon>
        <taxon>Oscillatoriophycideae</taxon>
        <taxon>Aerosakkonematales</taxon>
        <taxon>Aerosakkonemataceae</taxon>
        <taxon>Floridanema</taxon>
    </lineage>
</organism>
<dbReference type="Gene3D" id="3.40.50.300">
    <property type="entry name" value="P-loop containing nucleotide triphosphate hydrolases"/>
    <property type="match status" value="1"/>
</dbReference>
<dbReference type="OrthoDB" id="9255830at2"/>
<accession>A0A1U7ITY4</accession>
<evidence type="ECO:0000313" key="2">
    <source>
        <dbReference type="EMBL" id="OKH40987.1"/>
    </source>
</evidence>
<dbReference type="InterPro" id="IPR027417">
    <property type="entry name" value="P-loop_NTPase"/>
</dbReference>
<dbReference type="Pfam" id="PF01926">
    <property type="entry name" value="MMR_HSR1"/>
    <property type="match status" value="1"/>
</dbReference>
<dbReference type="GO" id="GO:0030488">
    <property type="term" value="P:tRNA methylation"/>
    <property type="evidence" value="ECO:0007669"/>
    <property type="project" value="TreeGrafter"/>
</dbReference>
<feature type="domain" description="G" evidence="1">
    <location>
        <begin position="53"/>
        <end position="160"/>
    </location>
</feature>
<reference evidence="2 3" key="1">
    <citation type="submission" date="2016-11" db="EMBL/GenBank/DDBJ databases">
        <title>Draft Genome Sequences of Nine Cyanobacterial Strains from Diverse Habitats.</title>
        <authorList>
            <person name="Zhu T."/>
            <person name="Hou S."/>
            <person name="Lu X."/>
            <person name="Hess W.R."/>
        </authorList>
    </citation>
    <scope>NUCLEOTIDE SEQUENCE [LARGE SCALE GENOMIC DNA]</scope>
    <source>
        <strain evidence="2 3">IAM M-71</strain>
    </source>
</reference>
<dbReference type="GO" id="GO:0002098">
    <property type="term" value="P:tRNA wobble uridine modification"/>
    <property type="evidence" value="ECO:0007669"/>
    <property type="project" value="TreeGrafter"/>
</dbReference>
<protein>
    <recommendedName>
        <fullName evidence="1">G domain-containing protein</fullName>
    </recommendedName>
</protein>
<dbReference type="AlphaFoldDB" id="A0A1U7ITY4"/>
<proteinExistence type="predicted"/>
<dbReference type="Proteomes" id="UP000185860">
    <property type="component" value="Unassembled WGS sequence"/>
</dbReference>
<dbReference type="RefSeq" id="WP_073591661.1">
    <property type="nucleotide sequence ID" value="NZ_MRCE01000001.1"/>
</dbReference>
<dbReference type="GO" id="GO:0005525">
    <property type="term" value="F:GTP binding"/>
    <property type="evidence" value="ECO:0007669"/>
    <property type="project" value="InterPro"/>
</dbReference>
<dbReference type="EMBL" id="MRCE01000001">
    <property type="protein sequence ID" value="OKH40987.1"/>
    <property type="molecule type" value="Genomic_DNA"/>
</dbReference>
<dbReference type="PANTHER" id="PTHR42714:SF2">
    <property type="entry name" value="TRNA MODIFICATION GTPASE GTPBP3, MITOCHONDRIAL"/>
    <property type="match status" value="1"/>
</dbReference>
<dbReference type="GO" id="GO:0005737">
    <property type="term" value="C:cytoplasm"/>
    <property type="evidence" value="ECO:0007669"/>
    <property type="project" value="TreeGrafter"/>
</dbReference>
<dbReference type="STRING" id="454136.NIES2119_01395"/>
<sequence>MANSTEYDFDSYEALIKKLLEQIKILPPPLRKELEKQLDELIRLIQEIRSPRFMVIGRRGAGKSSLINALFNAKVAETGAVEAQTGEPQWYEFEHKGKKVEILDTRGILEGGKPKENDTASDPIESILNAVREKCPDIVLFLCKATEVDSAINESLEVFERIIKKIKEIHQYNLPVIGVLTHCDQIYPSDILKLPTDDEEKNQNIQKSVELLQKHLASRQTINDHFVKVIPTAAFVRYRNDGTADPNRDYRWNIDTLAELLVEELPNGPAIEFARLARLRKFQKQIAKNVVNLCTLATGTVGATSLPGSDFPILVAIQSAMVVVIGFISGRDLSLQAATEFLTALGINVGTGFVLREVARGVVKLIPGFGNVVSAGVAGTGTKILGQASIAYFIDGTPIPVIKEQMGLKMLLPNDQ</sequence>
<name>A0A1U7ITY4_9CYAN</name>
<evidence type="ECO:0000313" key="3">
    <source>
        <dbReference type="Proteomes" id="UP000185860"/>
    </source>
</evidence>
<gene>
    <name evidence="2" type="ORF">NIES2119_01395</name>
</gene>